<accession>A0AAV9U483</accession>
<sequence length="219" mass="24504">MSERLSTIGPKAAPLNEDDITGSLRDLALSEESEKSSEEEDDKPMSSYEIFCGVINGRRPPGADVLIVTGPDHACYSFYVHSDVISAHSPVIKKMLESSEKQHDGIYPVLRLEEVDTIGFCLMMARVYGHKSPALLFLHTPEEFELAFIAAGKLGMWQHRIDILWFLTTCVTRFIESGRSKPQDWEITGKDAARVVGNIIKFSYPPEFSALEILIRVIS</sequence>
<evidence type="ECO:0000259" key="2">
    <source>
        <dbReference type="PROSITE" id="PS50097"/>
    </source>
</evidence>
<dbReference type="AlphaFoldDB" id="A0AAV9U483"/>
<gene>
    <name evidence="3" type="ORF">TWF730_003633</name>
</gene>
<evidence type="ECO:0000313" key="4">
    <source>
        <dbReference type="Proteomes" id="UP001373714"/>
    </source>
</evidence>
<dbReference type="EMBL" id="JAVHNS010000015">
    <property type="protein sequence ID" value="KAK6334419.1"/>
    <property type="molecule type" value="Genomic_DNA"/>
</dbReference>
<comment type="caution">
    <text evidence="3">The sequence shown here is derived from an EMBL/GenBank/DDBJ whole genome shotgun (WGS) entry which is preliminary data.</text>
</comment>
<dbReference type="Pfam" id="PF00651">
    <property type="entry name" value="BTB"/>
    <property type="match status" value="1"/>
</dbReference>
<reference evidence="3 4" key="1">
    <citation type="submission" date="2019-10" db="EMBL/GenBank/DDBJ databases">
        <authorList>
            <person name="Palmer J.M."/>
        </authorList>
    </citation>
    <scope>NUCLEOTIDE SEQUENCE [LARGE SCALE GENOMIC DNA]</scope>
    <source>
        <strain evidence="3 4">TWF730</strain>
    </source>
</reference>
<dbReference type="SUPFAM" id="SSF54695">
    <property type="entry name" value="POZ domain"/>
    <property type="match status" value="1"/>
</dbReference>
<dbReference type="PROSITE" id="PS50097">
    <property type="entry name" value="BTB"/>
    <property type="match status" value="1"/>
</dbReference>
<evidence type="ECO:0000256" key="1">
    <source>
        <dbReference type="SAM" id="MobiDB-lite"/>
    </source>
</evidence>
<protein>
    <recommendedName>
        <fullName evidence="2">BTB domain-containing protein</fullName>
    </recommendedName>
</protein>
<keyword evidence="4" id="KW-1185">Reference proteome</keyword>
<organism evidence="3 4">
    <name type="scientific">Orbilia blumenaviensis</name>
    <dbReference type="NCBI Taxonomy" id="1796055"/>
    <lineage>
        <taxon>Eukaryota</taxon>
        <taxon>Fungi</taxon>
        <taxon>Dikarya</taxon>
        <taxon>Ascomycota</taxon>
        <taxon>Pezizomycotina</taxon>
        <taxon>Orbiliomycetes</taxon>
        <taxon>Orbiliales</taxon>
        <taxon>Orbiliaceae</taxon>
        <taxon>Orbilia</taxon>
    </lineage>
</organism>
<name>A0AAV9U483_9PEZI</name>
<dbReference type="Proteomes" id="UP001373714">
    <property type="component" value="Unassembled WGS sequence"/>
</dbReference>
<dbReference type="InterPro" id="IPR011333">
    <property type="entry name" value="SKP1/BTB/POZ_sf"/>
</dbReference>
<dbReference type="Gene3D" id="3.30.710.10">
    <property type="entry name" value="Potassium Channel Kv1.1, Chain A"/>
    <property type="match status" value="1"/>
</dbReference>
<evidence type="ECO:0000313" key="3">
    <source>
        <dbReference type="EMBL" id="KAK6334419.1"/>
    </source>
</evidence>
<proteinExistence type="predicted"/>
<feature type="region of interest" description="Disordered" evidence="1">
    <location>
        <begin position="1"/>
        <end position="45"/>
    </location>
</feature>
<feature type="domain" description="BTB" evidence="2">
    <location>
        <begin position="63"/>
        <end position="128"/>
    </location>
</feature>
<dbReference type="InterPro" id="IPR000210">
    <property type="entry name" value="BTB/POZ_dom"/>
</dbReference>